<proteinExistence type="inferred from homology"/>
<evidence type="ECO:0000259" key="4">
    <source>
        <dbReference type="PROSITE" id="PS51898"/>
    </source>
</evidence>
<dbReference type="InterPro" id="IPR025166">
    <property type="entry name" value="Integrase_DNA_bind_dom"/>
</dbReference>
<dbReference type="InterPro" id="IPR044068">
    <property type="entry name" value="CB"/>
</dbReference>
<dbReference type="Pfam" id="PF13356">
    <property type="entry name" value="Arm-DNA-bind_3"/>
    <property type="match status" value="1"/>
</dbReference>
<gene>
    <name evidence="6" type="ORF">KP001_07985</name>
</gene>
<keyword evidence="3" id="KW-0238">DNA-binding</keyword>
<dbReference type="PANTHER" id="PTHR30629">
    <property type="entry name" value="PROPHAGE INTEGRASE"/>
    <property type="match status" value="1"/>
</dbReference>
<name>A0ABX8LKC8_9BACT</name>
<dbReference type="InterPro" id="IPR057084">
    <property type="entry name" value="Int_N"/>
</dbReference>
<dbReference type="Pfam" id="PF24624">
    <property type="entry name" value="Int_N"/>
    <property type="match status" value="1"/>
</dbReference>
<organism evidence="6 7">
    <name type="scientific">Geomonas subterranea</name>
    <dbReference type="NCBI Taxonomy" id="2847989"/>
    <lineage>
        <taxon>Bacteria</taxon>
        <taxon>Pseudomonadati</taxon>
        <taxon>Thermodesulfobacteriota</taxon>
        <taxon>Desulfuromonadia</taxon>
        <taxon>Geobacterales</taxon>
        <taxon>Geobacteraceae</taxon>
        <taxon>Geomonas</taxon>
    </lineage>
</organism>
<dbReference type="PANTHER" id="PTHR30629:SF2">
    <property type="entry name" value="PROPHAGE INTEGRASE INTS-RELATED"/>
    <property type="match status" value="1"/>
</dbReference>
<sequence>MKKKITLDFLKTLAPQEKLFRVYDTSIKGFVLRIQPTGTMTFYYEYRNAAGVNKSYKIGRLGDIKLAQARERAEEKSAEALLGIDVQAKKKSEKQQAKSNLYNTLSGFLDKKYEPWAMAELRTGKDVLDRIRRNFSHLLDRELQEIHAWDISKWRAEQMKKGKKPSTVNRDISCLYSALSRAVEWGVISIHPLEKLKPIKTDSNGAIRYLSEDERTRLITALNEREAGLRAKRLTANKWRLERKLAPYPEIRTDDFADYLKPMVLVTLNTGLRRGELFSLRWEDVNFDVDSLTVHGVVAKNKTTRHIPLNETAKTTLKRWKEQTGKTTGFVFGNKKGERFDNIYSSWDSLVKYAAINNFRWHDMRHDFASKLVMAGVPLNTVRELLGHSDIRMTLRYAHLAQDHKADAVRKLASL</sequence>
<dbReference type="Pfam" id="PF00589">
    <property type="entry name" value="Phage_integrase"/>
    <property type="match status" value="1"/>
</dbReference>
<keyword evidence="7" id="KW-1185">Reference proteome</keyword>
<evidence type="ECO:0000256" key="3">
    <source>
        <dbReference type="PROSITE-ProRule" id="PRU01248"/>
    </source>
</evidence>
<evidence type="ECO:0000313" key="7">
    <source>
        <dbReference type="Proteomes" id="UP000683559"/>
    </source>
</evidence>
<dbReference type="InterPro" id="IPR002104">
    <property type="entry name" value="Integrase_catalytic"/>
</dbReference>
<accession>A0ABX8LKC8</accession>
<feature type="domain" description="Core-binding (CB)" evidence="5">
    <location>
        <begin position="103"/>
        <end position="183"/>
    </location>
</feature>
<dbReference type="EMBL" id="CP077683">
    <property type="protein sequence ID" value="QXE92451.1"/>
    <property type="molecule type" value="Genomic_DNA"/>
</dbReference>
<comment type="similarity">
    <text evidence="1">Belongs to the 'phage' integrase family.</text>
</comment>
<dbReference type="CDD" id="cd00796">
    <property type="entry name" value="INT_Rci_Hp1_C"/>
    <property type="match status" value="1"/>
</dbReference>
<dbReference type="Proteomes" id="UP000683559">
    <property type="component" value="Chromosome"/>
</dbReference>
<dbReference type="InterPro" id="IPR050808">
    <property type="entry name" value="Phage_Integrase"/>
</dbReference>
<dbReference type="PROSITE" id="PS51898">
    <property type="entry name" value="TYR_RECOMBINASE"/>
    <property type="match status" value="1"/>
</dbReference>
<dbReference type="RefSeq" id="WP_217289003.1">
    <property type="nucleotide sequence ID" value="NZ_CP077683.1"/>
</dbReference>
<feature type="domain" description="Tyr recombinase" evidence="4">
    <location>
        <begin position="229"/>
        <end position="410"/>
    </location>
</feature>
<evidence type="ECO:0000256" key="2">
    <source>
        <dbReference type="ARBA" id="ARBA00022908"/>
    </source>
</evidence>
<reference evidence="6 7" key="1">
    <citation type="submission" date="2021-06" db="EMBL/GenBank/DDBJ databases">
        <title>Gemonas diversity in paddy soil.</title>
        <authorList>
            <person name="Liu G."/>
        </authorList>
    </citation>
    <scope>NUCLEOTIDE SEQUENCE [LARGE SCALE GENOMIC DNA]</scope>
    <source>
        <strain evidence="6 7">RG2</strain>
    </source>
</reference>
<dbReference type="PROSITE" id="PS51900">
    <property type="entry name" value="CB"/>
    <property type="match status" value="1"/>
</dbReference>
<evidence type="ECO:0000259" key="5">
    <source>
        <dbReference type="PROSITE" id="PS51900"/>
    </source>
</evidence>
<evidence type="ECO:0000256" key="1">
    <source>
        <dbReference type="ARBA" id="ARBA00008857"/>
    </source>
</evidence>
<evidence type="ECO:0000313" key="6">
    <source>
        <dbReference type="EMBL" id="QXE92451.1"/>
    </source>
</evidence>
<keyword evidence="2" id="KW-0229">DNA integration</keyword>
<protein>
    <submittedName>
        <fullName evidence="6">Site-specific integrase</fullName>
    </submittedName>
</protein>